<dbReference type="PROSITE" id="PS50977">
    <property type="entry name" value="HTH_TETR_2"/>
    <property type="match status" value="1"/>
</dbReference>
<evidence type="ECO:0000313" key="4">
    <source>
        <dbReference type="EMBL" id="TDW01684.1"/>
    </source>
</evidence>
<dbReference type="Pfam" id="PF00440">
    <property type="entry name" value="TetR_N"/>
    <property type="match status" value="1"/>
</dbReference>
<dbReference type="PROSITE" id="PS01081">
    <property type="entry name" value="HTH_TETR_1"/>
    <property type="match status" value="1"/>
</dbReference>
<dbReference type="PRINTS" id="PR00455">
    <property type="entry name" value="HTHTETR"/>
</dbReference>
<proteinExistence type="predicted"/>
<dbReference type="Gene3D" id="1.10.357.10">
    <property type="entry name" value="Tetracycline Repressor, domain 2"/>
    <property type="match status" value="1"/>
</dbReference>
<dbReference type="InterPro" id="IPR009057">
    <property type="entry name" value="Homeodomain-like_sf"/>
</dbReference>
<evidence type="ECO:0000256" key="1">
    <source>
        <dbReference type="ARBA" id="ARBA00023125"/>
    </source>
</evidence>
<dbReference type="InterPro" id="IPR001647">
    <property type="entry name" value="HTH_TetR"/>
</dbReference>
<dbReference type="PANTHER" id="PTHR43479:SF11">
    <property type="entry name" value="ACREF_ENVCD OPERON REPRESSOR-RELATED"/>
    <property type="match status" value="1"/>
</dbReference>
<dbReference type="RefSeq" id="WP_208320758.1">
    <property type="nucleotide sequence ID" value="NZ_QLME01000018.1"/>
</dbReference>
<dbReference type="Pfam" id="PF08359">
    <property type="entry name" value="TetR_C_4"/>
    <property type="match status" value="1"/>
</dbReference>
<sequence length="196" mass="23008">MSTSRDIQAKLTKENIYKNAVKLIQKKGFDNISVNEICDRADVSVGTFYYYFKSKENILFEIYKKSDNYFENTVYENLKSENSLEKVREYLFHYIKFVKSEGIDMVKKLYIPNNKLFIKKGRAMQTILEDIIAEGQQKNQISNRMTPKEAVRFSFVVMRGVVFDWAVNDGSYDIINYSESFIDSVCDYLSIKQEDC</sequence>
<gene>
    <name evidence="4" type="ORF">C8C77_11948</name>
</gene>
<keyword evidence="1 2" id="KW-0238">DNA-binding</keyword>
<comment type="caution">
    <text evidence="4">The sequence shown here is derived from an EMBL/GenBank/DDBJ whole genome shotgun (WGS) entry which is preliminary data.</text>
</comment>
<organism evidence="4 5">
    <name type="scientific">Halanaerobium saccharolyticum</name>
    <dbReference type="NCBI Taxonomy" id="43595"/>
    <lineage>
        <taxon>Bacteria</taxon>
        <taxon>Bacillati</taxon>
        <taxon>Bacillota</taxon>
        <taxon>Clostridia</taxon>
        <taxon>Halanaerobiales</taxon>
        <taxon>Halanaerobiaceae</taxon>
        <taxon>Halanaerobium</taxon>
    </lineage>
</organism>
<evidence type="ECO:0000313" key="5">
    <source>
        <dbReference type="Proteomes" id="UP000294697"/>
    </source>
</evidence>
<dbReference type="SUPFAM" id="SSF46689">
    <property type="entry name" value="Homeodomain-like"/>
    <property type="match status" value="1"/>
</dbReference>
<dbReference type="InterPro" id="IPR036271">
    <property type="entry name" value="Tet_transcr_reg_TetR-rel_C_sf"/>
</dbReference>
<accession>A0A4R7YV46</accession>
<dbReference type="InterPro" id="IPR023772">
    <property type="entry name" value="DNA-bd_HTH_TetR-type_CS"/>
</dbReference>
<dbReference type="InterPro" id="IPR013570">
    <property type="entry name" value="Tscrpt_reg_YsiA_C"/>
</dbReference>
<dbReference type="InterPro" id="IPR050624">
    <property type="entry name" value="HTH-type_Tx_Regulator"/>
</dbReference>
<dbReference type="GO" id="GO:0003677">
    <property type="term" value="F:DNA binding"/>
    <property type="evidence" value="ECO:0007669"/>
    <property type="project" value="UniProtKB-UniRule"/>
</dbReference>
<dbReference type="Proteomes" id="UP000294697">
    <property type="component" value="Unassembled WGS sequence"/>
</dbReference>
<feature type="domain" description="HTH tetR-type" evidence="3">
    <location>
        <begin position="10"/>
        <end position="70"/>
    </location>
</feature>
<dbReference type="PANTHER" id="PTHR43479">
    <property type="entry name" value="ACREF/ENVCD OPERON REPRESSOR-RELATED"/>
    <property type="match status" value="1"/>
</dbReference>
<reference evidence="4 5" key="1">
    <citation type="submission" date="2019-03" db="EMBL/GenBank/DDBJ databases">
        <title>Subsurface microbial communities from deep shales in Ohio and West Virginia, USA.</title>
        <authorList>
            <person name="Wrighton K."/>
        </authorList>
    </citation>
    <scope>NUCLEOTIDE SEQUENCE [LARGE SCALE GENOMIC DNA]</scope>
    <source>
        <strain evidence="4 5">MSL9.2</strain>
    </source>
</reference>
<name>A0A4R7YV46_9FIRM</name>
<protein>
    <submittedName>
        <fullName evidence="4">TetR family transcriptional regulator</fullName>
    </submittedName>
</protein>
<evidence type="ECO:0000259" key="3">
    <source>
        <dbReference type="PROSITE" id="PS50977"/>
    </source>
</evidence>
<feature type="DNA-binding region" description="H-T-H motif" evidence="2">
    <location>
        <begin position="33"/>
        <end position="52"/>
    </location>
</feature>
<dbReference type="SUPFAM" id="SSF48498">
    <property type="entry name" value="Tetracyclin repressor-like, C-terminal domain"/>
    <property type="match status" value="1"/>
</dbReference>
<dbReference type="EMBL" id="SODA01000019">
    <property type="protein sequence ID" value="TDW01684.1"/>
    <property type="molecule type" value="Genomic_DNA"/>
</dbReference>
<evidence type="ECO:0000256" key="2">
    <source>
        <dbReference type="PROSITE-ProRule" id="PRU00335"/>
    </source>
</evidence>
<dbReference type="AlphaFoldDB" id="A0A4R7YV46"/>